<reference evidence="3" key="1">
    <citation type="submission" date="2024-03" db="EMBL/GenBank/DDBJ databases">
        <title>Chitinophaga horti sp. nov., isolated from garden soil.</title>
        <authorList>
            <person name="Lee D.S."/>
            <person name="Han D.M."/>
            <person name="Baek J.H."/>
            <person name="Choi D.G."/>
            <person name="Jeon J.H."/>
            <person name="Jeon C.O."/>
        </authorList>
    </citation>
    <scope>NUCLEOTIDE SEQUENCE [LARGE SCALE GENOMIC DNA]</scope>
    <source>
        <strain evidence="3">GPA1</strain>
    </source>
</reference>
<dbReference type="EMBL" id="CP149822">
    <property type="protein sequence ID" value="WZN42216.1"/>
    <property type="molecule type" value="Genomic_DNA"/>
</dbReference>
<accession>A0ABZ2YQZ1</accession>
<evidence type="ECO:0000256" key="1">
    <source>
        <dbReference type="SAM" id="Phobius"/>
    </source>
</evidence>
<sequence length="62" mass="7186">MRENRKSAWMALIPGLGFAVLSIATDTLIHLEFRWKQVPAWLIAGVLFGIAMQFYTKRIRNH</sequence>
<name>A0ABZ2YQZ1_9BACT</name>
<dbReference type="RefSeq" id="WP_341837052.1">
    <property type="nucleotide sequence ID" value="NZ_CP149822.1"/>
</dbReference>
<evidence type="ECO:0000313" key="2">
    <source>
        <dbReference type="EMBL" id="WZN42216.1"/>
    </source>
</evidence>
<keyword evidence="1" id="KW-1133">Transmembrane helix</keyword>
<dbReference type="Proteomes" id="UP001485459">
    <property type="component" value="Chromosome"/>
</dbReference>
<feature type="transmembrane region" description="Helical" evidence="1">
    <location>
        <begin position="38"/>
        <end position="56"/>
    </location>
</feature>
<evidence type="ECO:0000313" key="3">
    <source>
        <dbReference type="Proteomes" id="UP001485459"/>
    </source>
</evidence>
<keyword evidence="1" id="KW-0812">Transmembrane</keyword>
<protein>
    <submittedName>
        <fullName evidence="2">Uncharacterized protein</fullName>
    </submittedName>
</protein>
<gene>
    <name evidence="2" type="ORF">WJU16_04090</name>
</gene>
<proteinExistence type="predicted"/>
<organism evidence="2 3">
    <name type="scientific">Chitinophaga pollutisoli</name>
    <dbReference type="NCBI Taxonomy" id="3133966"/>
    <lineage>
        <taxon>Bacteria</taxon>
        <taxon>Pseudomonadati</taxon>
        <taxon>Bacteroidota</taxon>
        <taxon>Chitinophagia</taxon>
        <taxon>Chitinophagales</taxon>
        <taxon>Chitinophagaceae</taxon>
        <taxon>Chitinophaga</taxon>
    </lineage>
</organism>
<keyword evidence="1" id="KW-0472">Membrane</keyword>
<keyword evidence="3" id="KW-1185">Reference proteome</keyword>